<sequence>MWVTIDISSLKYPRICAVYLILVSVFVEVQGWHDLGNTLYHCWPLINPDDANMVDCPGFSMEWIDVPNTVVSEDSFNVSYRINANDIFFDWSVLNNSDYAVQYGSVFPFSSGAEAKHFCATTDCPAPNIAGVDNCCLHHINIHSCPQES</sequence>
<dbReference type="Proteomes" id="UP000694865">
    <property type="component" value="Unplaced"/>
</dbReference>
<proteinExistence type="predicted"/>
<name>A0ABM0GXB5_SACKO</name>
<gene>
    <name evidence="2" type="primary">LOC100367140</name>
</gene>
<protein>
    <submittedName>
        <fullName evidence="2">Uncharacterized protein LOC100367140</fullName>
    </submittedName>
</protein>
<keyword evidence="1" id="KW-1185">Reference proteome</keyword>
<dbReference type="GeneID" id="100367140"/>
<accession>A0ABM0GXB5</accession>
<reference evidence="2" key="1">
    <citation type="submission" date="2025-08" db="UniProtKB">
        <authorList>
            <consortium name="RefSeq"/>
        </authorList>
    </citation>
    <scope>IDENTIFICATION</scope>
    <source>
        <tissue evidence="2">Testes</tissue>
    </source>
</reference>
<feature type="non-terminal residue" evidence="2">
    <location>
        <position position="149"/>
    </location>
</feature>
<evidence type="ECO:0000313" key="1">
    <source>
        <dbReference type="Proteomes" id="UP000694865"/>
    </source>
</evidence>
<dbReference type="RefSeq" id="XP_002739407.1">
    <property type="nucleotide sequence ID" value="XM_002739361.2"/>
</dbReference>
<evidence type="ECO:0000313" key="2">
    <source>
        <dbReference type="RefSeq" id="XP_002739407.1"/>
    </source>
</evidence>
<organism evidence="1 2">
    <name type="scientific">Saccoglossus kowalevskii</name>
    <name type="common">Acorn worm</name>
    <dbReference type="NCBI Taxonomy" id="10224"/>
    <lineage>
        <taxon>Eukaryota</taxon>
        <taxon>Metazoa</taxon>
        <taxon>Hemichordata</taxon>
        <taxon>Enteropneusta</taxon>
        <taxon>Harrimaniidae</taxon>
        <taxon>Saccoglossus</taxon>
    </lineage>
</organism>